<organism evidence="1">
    <name type="scientific">White spot syndrome virus</name>
    <dbReference type="NCBI Taxonomy" id="342409"/>
    <lineage>
        <taxon>Viruses</taxon>
        <taxon>Viruses incertae sedis</taxon>
        <taxon>Naldaviricetes</taxon>
        <taxon>Nimaviridae</taxon>
        <taxon>Whispovirus</taxon>
    </lineage>
</organism>
<dbReference type="EMBL" id="MG702567">
    <property type="protein sequence ID" value="AUO15192.1"/>
    <property type="molecule type" value="Genomic_DNA"/>
</dbReference>
<protein>
    <submittedName>
        <fullName evidence="1">WSSV421</fullName>
    </submittedName>
</protein>
<evidence type="ECO:0000313" key="1">
    <source>
        <dbReference type="EMBL" id="AUO15192.1"/>
    </source>
</evidence>
<sequence>MFLICTQCLLPNVCDQPNEMEDIVTVDVPPPVLPYPPPEQLEDYYFQDVEDAEFDDPPTDELVRYDTGPGLHKWPMRLSCGFLASNFVPQMKR</sequence>
<proteinExistence type="predicted"/>
<reference evidence="1" key="2">
    <citation type="journal article" date="2018" name="Genome Announc.">
        <title>First Report of a Complete Genome Sequence of White spot syndrome virus from India.</title>
        <authorList>
            <person name="Vinaya Kumar K."/>
            <person name="Shekhar M.S."/>
            <person name="Otta S.K."/>
            <person name="Karthic K."/>
            <person name="Ashok Kumar J."/>
            <person name="Gopikrishna G."/>
            <person name="Vijayan K.K."/>
        </authorList>
    </citation>
    <scope>NUCLEOTIDE SEQUENCE</scope>
    <source>
        <strain evidence="1">IN_AP4RU</strain>
    </source>
</reference>
<name>A0A2I6SCC5_9VIRU</name>
<accession>A0A2I6SCC5</accession>
<reference evidence="1" key="1">
    <citation type="submission" date="2017-12" db="EMBL/GenBank/DDBJ databases">
        <authorList>
            <person name="Katneni V.K."/>
            <person name="Shekhar M.S."/>
            <person name="Otta S.K."/>
            <person name="Karthic K."/>
            <person name="Jangam A.K."/>
            <person name="Gopikrishna G."/>
            <person name="Vijayan K.K."/>
        </authorList>
    </citation>
    <scope>NUCLEOTIDE SEQUENCE [LARGE SCALE GENOMIC DNA]</scope>
    <source>
        <strain evidence="1">IN_AP4RU</strain>
    </source>
</reference>
<dbReference type="Proteomes" id="UP000267352">
    <property type="component" value="Segment"/>
</dbReference>